<sequence>MASGQTVRDQRAQRDEVEPPYTFLRAAPALPGLIASTVGYHSADQQPGIHRGLPSPHLTFILSLDEPITTGASPEHLASTDAACNEVLVAGLHTVSAYVRRPSHEAGIQLAVHPLAAHAVFGVPARELNVLTIEGTDLLGPEVARLREQLLEEPDWSRRFNRLAAYLRGRYESAGRSARVRPELAEAWTWMARHRGTGSMSGLAEHVALSPRQLRTLFDREVGHSPKMVSRLMRFSHASGQIADGLRTGRPRPLAEVAHSCGYADQSHLVREFHEFAGAAPTGWVGEERRNIQAGGHQRGAESSL</sequence>
<dbReference type="PANTHER" id="PTHR46796">
    <property type="entry name" value="HTH-TYPE TRANSCRIPTIONAL ACTIVATOR RHAS-RELATED"/>
    <property type="match status" value="1"/>
</dbReference>
<dbReference type="InterPro" id="IPR018060">
    <property type="entry name" value="HTH_AraC"/>
</dbReference>
<evidence type="ECO:0000256" key="2">
    <source>
        <dbReference type="ARBA" id="ARBA00023125"/>
    </source>
</evidence>
<dbReference type="Gene3D" id="1.10.10.60">
    <property type="entry name" value="Homeodomain-like"/>
    <property type="match status" value="1"/>
</dbReference>
<organism evidence="5 6">
    <name type="scientific">Candidatus Ruania gallistercoris</name>
    <dbReference type="NCBI Taxonomy" id="2838746"/>
    <lineage>
        <taxon>Bacteria</taxon>
        <taxon>Bacillati</taxon>
        <taxon>Actinomycetota</taxon>
        <taxon>Actinomycetes</taxon>
        <taxon>Micrococcales</taxon>
        <taxon>Ruaniaceae</taxon>
        <taxon>Ruania</taxon>
    </lineage>
</organism>
<dbReference type="Pfam" id="PF12833">
    <property type="entry name" value="HTH_18"/>
    <property type="match status" value="1"/>
</dbReference>
<dbReference type="InterPro" id="IPR009057">
    <property type="entry name" value="Homeodomain-like_sf"/>
</dbReference>
<keyword evidence="2" id="KW-0238">DNA-binding</keyword>
<dbReference type="AlphaFoldDB" id="A0A9D2ECF3"/>
<dbReference type="PROSITE" id="PS01124">
    <property type="entry name" value="HTH_ARAC_FAMILY_2"/>
    <property type="match status" value="1"/>
</dbReference>
<dbReference type="SUPFAM" id="SSF46689">
    <property type="entry name" value="Homeodomain-like"/>
    <property type="match status" value="1"/>
</dbReference>
<reference evidence="5" key="1">
    <citation type="journal article" date="2021" name="PeerJ">
        <title>Extensive microbial diversity within the chicken gut microbiome revealed by metagenomics and culture.</title>
        <authorList>
            <person name="Gilroy R."/>
            <person name="Ravi A."/>
            <person name="Getino M."/>
            <person name="Pursley I."/>
            <person name="Horton D.L."/>
            <person name="Alikhan N.F."/>
            <person name="Baker D."/>
            <person name="Gharbi K."/>
            <person name="Hall N."/>
            <person name="Watson M."/>
            <person name="Adriaenssens E.M."/>
            <person name="Foster-Nyarko E."/>
            <person name="Jarju S."/>
            <person name="Secka A."/>
            <person name="Antonio M."/>
            <person name="Oren A."/>
            <person name="Chaudhuri R.R."/>
            <person name="La Ragione R."/>
            <person name="Hildebrand F."/>
            <person name="Pallen M.J."/>
        </authorList>
    </citation>
    <scope>NUCLEOTIDE SEQUENCE</scope>
    <source>
        <strain evidence="5">ChiGjej4B4-7305</strain>
    </source>
</reference>
<keyword evidence="3" id="KW-0804">Transcription</keyword>
<dbReference type="SMART" id="SM00342">
    <property type="entry name" value="HTH_ARAC"/>
    <property type="match status" value="1"/>
</dbReference>
<dbReference type="GO" id="GO:0003700">
    <property type="term" value="F:DNA-binding transcription factor activity"/>
    <property type="evidence" value="ECO:0007669"/>
    <property type="project" value="InterPro"/>
</dbReference>
<dbReference type="PANTHER" id="PTHR46796:SF15">
    <property type="entry name" value="BLL1074 PROTEIN"/>
    <property type="match status" value="1"/>
</dbReference>
<evidence type="ECO:0000256" key="3">
    <source>
        <dbReference type="ARBA" id="ARBA00023163"/>
    </source>
</evidence>
<dbReference type="GO" id="GO:0043565">
    <property type="term" value="F:sequence-specific DNA binding"/>
    <property type="evidence" value="ECO:0007669"/>
    <property type="project" value="InterPro"/>
</dbReference>
<feature type="domain" description="HTH araC/xylS-type" evidence="4">
    <location>
        <begin position="199"/>
        <end position="287"/>
    </location>
</feature>
<dbReference type="EMBL" id="DXBY01000078">
    <property type="protein sequence ID" value="HIZ35099.1"/>
    <property type="molecule type" value="Genomic_DNA"/>
</dbReference>
<name>A0A9D2ECF3_9MICO</name>
<dbReference type="Proteomes" id="UP000824037">
    <property type="component" value="Unassembled WGS sequence"/>
</dbReference>
<evidence type="ECO:0000259" key="4">
    <source>
        <dbReference type="PROSITE" id="PS01124"/>
    </source>
</evidence>
<comment type="caution">
    <text evidence="5">The sequence shown here is derived from an EMBL/GenBank/DDBJ whole genome shotgun (WGS) entry which is preliminary data.</text>
</comment>
<proteinExistence type="predicted"/>
<accession>A0A9D2ECF3</accession>
<gene>
    <name evidence="5" type="ORF">H9815_04930</name>
</gene>
<evidence type="ECO:0000256" key="1">
    <source>
        <dbReference type="ARBA" id="ARBA00023015"/>
    </source>
</evidence>
<dbReference type="InterPro" id="IPR050204">
    <property type="entry name" value="AraC_XylS_family_regulators"/>
</dbReference>
<evidence type="ECO:0000313" key="6">
    <source>
        <dbReference type="Proteomes" id="UP000824037"/>
    </source>
</evidence>
<keyword evidence="1" id="KW-0805">Transcription regulation</keyword>
<reference evidence="5" key="2">
    <citation type="submission" date="2021-04" db="EMBL/GenBank/DDBJ databases">
        <authorList>
            <person name="Gilroy R."/>
        </authorList>
    </citation>
    <scope>NUCLEOTIDE SEQUENCE</scope>
    <source>
        <strain evidence="5">ChiGjej4B4-7305</strain>
    </source>
</reference>
<protein>
    <submittedName>
        <fullName evidence="5">Helix-turn-helix domain-containing protein</fullName>
    </submittedName>
</protein>
<evidence type="ECO:0000313" key="5">
    <source>
        <dbReference type="EMBL" id="HIZ35099.1"/>
    </source>
</evidence>